<evidence type="ECO:0000313" key="3">
    <source>
        <dbReference type="Proteomes" id="UP000320055"/>
    </source>
</evidence>
<gene>
    <name evidence="2" type="ORF">H1P_3520005</name>
</gene>
<keyword evidence="1" id="KW-1133">Transmembrane helix</keyword>
<evidence type="ECO:0000256" key="1">
    <source>
        <dbReference type="SAM" id="Phobius"/>
    </source>
</evidence>
<keyword evidence="3" id="KW-1185">Reference proteome</keyword>
<dbReference type="EMBL" id="CAACVJ010000282">
    <property type="protein sequence ID" value="VEP15623.1"/>
    <property type="molecule type" value="Genomic_DNA"/>
</dbReference>
<accession>A0A563VWJ5</accession>
<protein>
    <submittedName>
        <fullName evidence="2">Uncharacterized protein</fullName>
    </submittedName>
</protein>
<keyword evidence="1" id="KW-0472">Membrane</keyword>
<organism evidence="2 3">
    <name type="scientific">Hyella patelloides LEGE 07179</name>
    <dbReference type="NCBI Taxonomy" id="945734"/>
    <lineage>
        <taxon>Bacteria</taxon>
        <taxon>Bacillati</taxon>
        <taxon>Cyanobacteriota</taxon>
        <taxon>Cyanophyceae</taxon>
        <taxon>Pleurocapsales</taxon>
        <taxon>Hyellaceae</taxon>
        <taxon>Hyella</taxon>
    </lineage>
</organism>
<dbReference type="OrthoDB" id="582669at2"/>
<dbReference type="AlphaFoldDB" id="A0A563VWJ5"/>
<proteinExistence type="predicted"/>
<name>A0A563VWJ5_9CYAN</name>
<evidence type="ECO:0000313" key="2">
    <source>
        <dbReference type="EMBL" id="VEP15623.1"/>
    </source>
</evidence>
<feature type="transmembrane region" description="Helical" evidence="1">
    <location>
        <begin position="6"/>
        <end position="26"/>
    </location>
</feature>
<dbReference type="Proteomes" id="UP000320055">
    <property type="component" value="Unassembled WGS sequence"/>
</dbReference>
<sequence length="148" mass="16618">MTNLLGKFILTIVVISILGFGFLLAYEPWFKLSKDFGSSVEPPEKILEQQSCILGNTNIGGFLNIGIAEQKLYLSHKSPLSYIIKPLLIELNAITKIEPCVTPFLNSSYKFFIGEPNITTLILSQELIEKLEKDYGETIFSNELEQLS</sequence>
<dbReference type="RefSeq" id="WP_144874394.1">
    <property type="nucleotide sequence ID" value="NZ_LR214088.1"/>
</dbReference>
<keyword evidence="1" id="KW-0812">Transmembrane</keyword>
<reference evidence="2 3" key="1">
    <citation type="submission" date="2019-01" db="EMBL/GenBank/DDBJ databases">
        <authorList>
            <person name="Brito A."/>
        </authorList>
    </citation>
    <scope>NUCLEOTIDE SEQUENCE [LARGE SCALE GENOMIC DNA]</scope>
    <source>
        <strain evidence="2">1</strain>
    </source>
</reference>